<name>A0A1H8V382_9ACTN</name>
<dbReference type="EMBL" id="FODD01000103">
    <property type="protein sequence ID" value="SEP09960.1"/>
    <property type="molecule type" value="Genomic_DNA"/>
</dbReference>
<dbReference type="OrthoDB" id="4308386at2"/>
<gene>
    <name evidence="1" type="ORF">SAMN05216267_11034</name>
</gene>
<dbReference type="STRING" id="310780.SAMN05216267_11034"/>
<organism evidence="1 2">
    <name type="scientific">Actinacidiphila rubida</name>
    <dbReference type="NCBI Taxonomy" id="310780"/>
    <lineage>
        <taxon>Bacteria</taxon>
        <taxon>Bacillati</taxon>
        <taxon>Actinomycetota</taxon>
        <taxon>Actinomycetes</taxon>
        <taxon>Kitasatosporales</taxon>
        <taxon>Streptomycetaceae</taxon>
        <taxon>Actinacidiphila</taxon>
    </lineage>
</organism>
<accession>A0A1H8V382</accession>
<keyword evidence="2" id="KW-1185">Reference proteome</keyword>
<dbReference type="AlphaFoldDB" id="A0A1H8V382"/>
<dbReference type="Proteomes" id="UP000181951">
    <property type="component" value="Unassembled WGS sequence"/>
</dbReference>
<evidence type="ECO:0000313" key="2">
    <source>
        <dbReference type="Proteomes" id="UP000181951"/>
    </source>
</evidence>
<sequence>MSTHETARPFDAARAAFDAAIATQDIPQLESAYDRLVALPKATLDAHSPALGPHLAARLDRMPGWYAAFYAVLVGALVEWRADALACAPAVLRGTHRAFGNAVAFAEMWRGGFGPDADLPDPEETPGEELLARLEATLGDRWVTPLFEGWLTVHRWEKASVAVLADVRVRRALGSPDGLDGVGAGLDELVRLADRLEPDFGDLRCIRRALLLWEDEPLLVLDRASGTAFRLRVSGVSGIYQLQTLLAGVLIGGGHLPGDPPSAEAVAISLDAPIPLGRPDDLPTAVECFNFAEPSGRWITGDLSPDRIPVVGGVRRLVLDPPVRRHHYRAVRFLPRVSARVDLEAVLSPRDAAPYFAGVGPLMTREEDLRAAARGR</sequence>
<evidence type="ECO:0000313" key="1">
    <source>
        <dbReference type="EMBL" id="SEP09960.1"/>
    </source>
</evidence>
<reference evidence="1 2" key="1">
    <citation type="submission" date="2016-10" db="EMBL/GenBank/DDBJ databases">
        <authorList>
            <person name="de Groot N.N."/>
        </authorList>
    </citation>
    <scope>NUCLEOTIDE SEQUENCE [LARGE SCALE GENOMIC DNA]</scope>
    <source>
        <strain evidence="1 2">CGMCC 4.2026</strain>
    </source>
</reference>
<proteinExistence type="predicted"/>
<protein>
    <submittedName>
        <fullName evidence="1">Uncharacterized protein</fullName>
    </submittedName>
</protein>
<dbReference type="RefSeq" id="WP_075018422.1">
    <property type="nucleotide sequence ID" value="NZ_FODD01000103.1"/>
</dbReference>